<proteinExistence type="predicted"/>
<feature type="domain" description="GST C-terminal" evidence="2">
    <location>
        <begin position="88"/>
        <end position="211"/>
    </location>
</feature>
<dbReference type="InterPro" id="IPR036282">
    <property type="entry name" value="Glutathione-S-Trfase_C_sf"/>
</dbReference>
<dbReference type="SFLD" id="SFLDS00019">
    <property type="entry name" value="Glutathione_Transferase_(cytos"/>
    <property type="match status" value="1"/>
</dbReference>
<evidence type="ECO:0000313" key="3">
    <source>
        <dbReference type="EMBL" id="GAA0588455.1"/>
    </source>
</evidence>
<dbReference type="SFLD" id="SFLDG00358">
    <property type="entry name" value="Main_(cytGST)"/>
    <property type="match status" value="1"/>
</dbReference>
<dbReference type="Gene3D" id="1.20.1050.10">
    <property type="match status" value="1"/>
</dbReference>
<organism evidence="3 4">
    <name type="scientific">Craurococcus roseus</name>
    <dbReference type="NCBI Taxonomy" id="77585"/>
    <lineage>
        <taxon>Bacteria</taxon>
        <taxon>Pseudomonadati</taxon>
        <taxon>Pseudomonadota</taxon>
        <taxon>Alphaproteobacteria</taxon>
        <taxon>Acetobacterales</taxon>
        <taxon>Acetobacteraceae</taxon>
        <taxon>Craurococcus</taxon>
    </lineage>
</organism>
<comment type="caution">
    <text evidence="3">The sequence shown here is derived from an EMBL/GenBank/DDBJ whole genome shotgun (WGS) entry which is preliminary data.</text>
</comment>
<evidence type="ECO:0000259" key="1">
    <source>
        <dbReference type="PROSITE" id="PS50404"/>
    </source>
</evidence>
<dbReference type="CDD" id="cd03057">
    <property type="entry name" value="GST_N_Beta"/>
    <property type="match status" value="1"/>
</dbReference>
<dbReference type="SUPFAM" id="SSF47616">
    <property type="entry name" value="GST C-terminal domain-like"/>
    <property type="match status" value="1"/>
</dbReference>
<feature type="domain" description="GST N-terminal" evidence="1">
    <location>
        <begin position="1"/>
        <end position="82"/>
    </location>
</feature>
<dbReference type="InterPro" id="IPR036249">
    <property type="entry name" value="Thioredoxin-like_sf"/>
</dbReference>
<evidence type="ECO:0000259" key="2">
    <source>
        <dbReference type="PROSITE" id="PS50405"/>
    </source>
</evidence>
<dbReference type="SUPFAM" id="SSF52833">
    <property type="entry name" value="Thioredoxin-like"/>
    <property type="match status" value="1"/>
</dbReference>
<dbReference type="Proteomes" id="UP001501588">
    <property type="component" value="Unassembled WGS sequence"/>
</dbReference>
<dbReference type="InterPro" id="IPR004045">
    <property type="entry name" value="Glutathione_S-Trfase_N"/>
</dbReference>
<sequence length="213" mass="23296">MGYVLYGDRRSGSAIVEMALEEIGAPFEPRPVPLDDSAQLAEEYRRVNPMGRVPTLILPDGTVVTESLAILLTLEGRHPEAALLPAPDDPARVVALRWMALAAGEIYPCVTRSDYPERFSADPTHAPAIRERAGEMARDIWRVIEREAAPSPFVLGARFSAADLYLSVLSRWMGNEDWMPANCPRIEALARAVALRPAAGAAWRRHFAVPAGG</sequence>
<dbReference type="PROSITE" id="PS50405">
    <property type="entry name" value="GST_CTER"/>
    <property type="match status" value="1"/>
</dbReference>
<name>A0ABP3QGN1_9PROT</name>
<dbReference type="Pfam" id="PF13409">
    <property type="entry name" value="GST_N_2"/>
    <property type="match status" value="1"/>
</dbReference>
<dbReference type="InterPro" id="IPR040079">
    <property type="entry name" value="Glutathione_S-Trfase"/>
</dbReference>
<protein>
    <submittedName>
        <fullName evidence="3">Glutathione S-transferase</fullName>
    </submittedName>
</protein>
<dbReference type="PANTHER" id="PTHR44051">
    <property type="entry name" value="GLUTATHIONE S-TRANSFERASE-RELATED"/>
    <property type="match status" value="1"/>
</dbReference>
<evidence type="ECO:0000313" key="4">
    <source>
        <dbReference type="Proteomes" id="UP001501588"/>
    </source>
</evidence>
<gene>
    <name evidence="3" type="ORF">GCM10009416_28560</name>
</gene>
<dbReference type="PANTHER" id="PTHR44051:SF8">
    <property type="entry name" value="GLUTATHIONE S-TRANSFERASE GSTA"/>
    <property type="match status" value="1"/>
</dbReference>
<dbReference type="PROSITE" id="PS50404">
    <property type="entry name" value="GST_NTER"/>
    <property type="match status" value="1"/>
</dbReference>
<dbReference type="RefSeq" id="WP_343896002.1">
    <property type="nucleotide sequence ID" value="NZ_BAAAFZ010000045.1"/>
</dbReference>
<reference evidence="4" key="1">
    <citation type="journal article" date="2019" name="Int. J. Syst. Evol. Microbiol.">
        <title>The Global Catalogue of Microorganisms (GCM) 10K type strain sequencing project: providing services to taxonomists for standard genome sequencing and annotation.</title>
        <authorList>
            <consortium name="The Broad Institute Genomics Platform"/>
            <consortium name="The Broad Institute Genome Sequencing Center for Infectious Disease"/>
            <person name="Wu L."/>
            <person name="Ma J."/>
        </authorList>
    </citation>
    <scope>NUCLEOTIDE SEQUENCE [LARGE SCALE GENOMIC DNA]</scope>
    <source>
        <strain evidence="4">JCM 9933</strain>
    </source>
</reference>
<dbReference type="EMBL" id="BAAAFZ010000045">
    <property type="protein sequence ID" value="GAA0588455.1"/>
    <property type="molecule type" value="Genomic_DNA"/>
</dbReference>
<dbReference type="Gene3D" id="3.40.30.10">
    <property type="entry name" value="Glutaredoxin"/>
    <property type="match status" value="1"/>
</dbReference>
<keyword evidence="4" id="KW-1185">Reference proteome</keyword>
<accession>A0ABP3QGN1</accession>
<dbReference type="InterPro" id="IPR010987">
    <property type="entry name" value="Glutathione-S-Trfase_C-like"/>
</dbReference>